<dbReference type="SUPFAM" id="SSF82171">
    <property type="entry name" value="DPP6 N-terminal domain-like"/>
    <property type="match status" value="1"/>
</dbReference>
<name>A0A813L878_POLGL</name>
<comment type="caution">
    <text evidence="3">The sequence shown here is derived from an EMBL/GenBank/DDBJ whole genome shotgun (WGS) entry which is preliminary data.</text>
</comment>
<dbReference type="EMBL" id="CAJNNW010034945">
    <property type="protein sequence ID" value="CAE8724742.1"/>
    <property type="molecule type" value="Genomic_DNA"/>
</dbReference>
<evidence type="ECO:0000256" key="1">
    <source>
        <dbReference type="ARBA" id="ARBA00022574"/>
    </source>
</evidence>
<evidence type="ECO:0000256" key="2">
    <source>
        <dbReference type="ARBA" id="ARBA00022737"/>
    </source>
</evidence>
<gene>
    <name evidence="3" type="ORF">PGLA2088_LOCUS43831</name>
</gene>
<evidence type="ECO:0000313" key="4">
    <source>
        <dbReference type="Proteomes" id="UP000626109"/>
    </source>
</evidence>
<dbReference type="InterPro" id="IPR050505">
    <property type="entry name" value="WDR55/POC1"/>
</dbReference>
<dbReference type="InterPro" id="IPR001680">
    <property type="entry name" value="WD40_rpt"/>
</dbReference>
<dbReference type="Pfam" id="PF00400">
    <property type="entry name" value="WD40"/>
    <property type="match status" value="2"/>
</dbReference>
<proteinExistence type="predicted"/>
<accession>A0A813L878</accession>
<reference evidence="3" key="1">
    <citation type="submission" date="2021-02" db="EMBL/GenBank/DDBJ databases">
        <authorList>
            <person name="Dougan E. K."/>
            <person name="Rhodes N."/>
            <person name="Thang M."/>
            <person name="Chan C."/>
        </authorList>
    </citation>
    <scope>NUCLEOTIDE SEQUENCE</scope>
</reference>
<dbReference type="PANTHER" id="PTHR44019">
    <property type="entry name" value="WD REPEAT-CONTAINING PROTEIN 55"/>
    <property type="match status" value="1"/>
</dbReference>
<dbReference type="AlphaFoldDB" id="A0A813L878"/>
<keyword evidence="1" id="KW-0853">WD repeat</keyword>
<organism evidence="3 4">
    <name type="scientific">Polarella glacialis</name>
    <name type="common">Dinoflagellate</name>
    <dbReference type="NCBI Taxonomy" id="89957"/>
    <lineage>
        <taxon>Eukaryota</taxon>
        <taxon>Sar</taxon>
        <taxon>Alveolata</taxon>
        <taxon>Dinophyceae</taxon>
        <taxon>Suessiales</taxon>
        <taxon>Suessiaceae</taxon>
        <taxon>Polarella</taxon>
    </lineage>
</organism>
<dbReference type="Proteomes" id="UP000626109">
    <property type="component" value="Unassembled WGS sequence"/>
</dbReference>
<evidence type="ECO:0000313" key="3">
    <source>
        <dbReference type="EMBL" id="CAE8724742.1"/>
    </source>
</evidence>
<dbReference type="Gene3D" id="2.130.10.10">
    <property type="entry name" value="YVTN repeat-like/Quinoprotein amine dehydrogenase"/>
    <property type="match status" value="2"/>
</dbReference>
<dbReference type="SMART" id="SM00320">
    <property type="entry name" value="WD40"/>
    <property type="match status" value="2"/>
</dbReference>
<keyword evidence="2" id="KW-0677">Repeat</keyword>
<protein>
    <submittedName>
        <fullName evidence="3">Uncharacterized protein</fullName>
    </submittedName>
</protein>
<dbReference type="PANTHER" id="PTHR44019:SF8">
    <property type="entry name" value="POC1 CENTRIOLAR PROTEIN HOMOLOG"/>
    <property type="match status" value="1"/>
</dbReference>
<sequence>MFSPDGQKALIALDDSTARTFEVESGLNEHIFRPQRGEASRRMHLTSVLPPSLSCAVFSPGDARWLLTTASGPSVQLLDAETGTCLRTFQNSGYAMNSAVFSPDGSRVVTTSWEGTVRIYYPATGVCERTFMLGCGRDQLVDIPRHAEFSADQARLLVLLDRSHVEILDAETGDFMVGLEDHGEFVVNCSFSSDGRKVLTSSLTTVRIYDAESGKCQWAHECEDLSTTVFSSSCFCHGVHSARDEDN</sequence>
<dbReference type="InterPro" id="IPR015943">
    <property type="entry name" value="WD40/YVTN_repeat-like_dom_sf"/>
</dbReference>